<gene>
    <name evidence="7" type="primary">AlNc14C113G6439</name>
    <name evidence="7" type="ORF">ALNC14_072800</name>
</gene>
<keyword evidence="4" id="KW-0175">Coiled coil</keyword>
<evidence type="ECO:0000256" key="2">
    <source>
        <dbReference type="ARBA" id="ARBA00022840"/>
    </source>
</evidence>
<reference evidence="7" key="2">
    <citation type="submission" date="2011-02" db="EMBL/GenBank/DDBJ databases">
        <authorList>
            <person name="MacLean D."/>
        </authorList>
    </citation>
    <scope>NUCLEOTIDE SEQUENCE</scope>
</reference>
<feature type="binding site" evidence="3">
    <location>
        <begin position="292"/>
        <end position="299"/>
    </location>
    <ligand>
        <name>ATP</name>
        <dbReference type="ChEBI" id="CHEBI:30616"/>
    </ligand>
</feature>
<dbReference type="GO" id="GO:0003777">
    <property type="term" value="F:microtubule motor activity"/>
    <property type="evidence" value="ECO:0007669"/>
    <property type="project" value="InterPro"/>
</dbReference>
<dbReference type="EMBL" id="FR824158">
    <property type="protein sequence ID" value="CCA21137.1"/>
    <property type="molecule type" value="Genomic_DNA"/>
</dbReference>
<evidence type="ECO:0000256" key="3">
    <source>
        <dbReference type="PROSITE-ProRule" id="PRU00283"/>
    </source>
</evidence>
<feature type="coiled-coil region" evidence="4">
    <location>
        <begin position="1013"/>
        <end position="1111"/>
    </location>
</feature>
<keyword evidence="3" id="KW-0505">Motor protein</keyword>
<feature type="compositionally biased region" description="Basic and acidic residues" evidence="5">
    <location>
        <begin position="975"/>
        <end position="989"/>
    </location>
</feature>
<feature type="region of interest" description="Disordered" evidence="5">
    <location>
        <begin position="2061"/>
        <end position="2089"/>
    </location>
</feature>
<dbReference type="Pfam" id="PF00225">
    <property type="entry name" value="Kinesin"/>
    <property type="match status" value="1"/>
</dbReference>
<evidence type="ECO:0000256" key="4">
    <source>
        <dbReference type="SAM" id="Coils"/>
    </source>
</evidence>
<dbReference type="SUPFAM" id="SSF52540">
    <property type="entry name" value="P-loop containing nucleoside triphosphate hydrolases"/>
    <property type="match status" value="1"/>
</dbReference>
<accession>F0WIP6</accession>
<dbReference type="InterPro" id="IPR001752">
    <property type="entry name" value="Kinesin_motor_dom"/>
</dbReference>
<dbReference type="GO" id="GO:0007018">
    <property type="term" value="P:microtubule-based movement"/>
    <property type="evidence" value="ECO:0007669"/>
    <property type="project" value="InterPro"/>
</dbReference>
<evidence type="ECO:0000256" key="5">
    <source>
        <dbReference type="SAM" id="MobiDB-lite"/>
    </source>
</evidence>
<dbReference type="InterPro" id="IPR036961">
    <property type="entry name" value="Kinesin_motor_dom_sf"/>
</dbReference>
<dbReference type="SMART" id="SM00129">
    <property type="entry name" value="KISc"/>
    <property type="match status" value="1"/>
</dbReference>
<dbReference type="GO" id="GO:0008017">
    <property type="term" value="F:microtubule binding"/>
    <property type="evidence" value="ECO:0007669"/>
    <property type="project" value="InterPro"/>
</dbReference>
<evidence type="ECO:0000313" key="7">
    <source>
        <dbReference type="EMBL" id="CCA21137.1"/>
    </source>
</evidence>
<comment type="similarity">
    <text evidence="3">Belongs to the TRAFAC class myosin-kinesin ATPase superfamily. Kinesin family.</text>
</comment>
<dbReference type="InterPro" id="IPR019821">
    <property type="entry name" value="Kinesin_motor_CS"/>
</dbReference>
<evidence type="ECO:0000256" key="1">
    <source>
        <dbReference type="ARBA" id="ARBA00022741"/>
    </source>
</evidence>
<feature type="compositionally biased region" description="Polar residues" evidence="5">
    <location>
        <begin position="2073"/>
        <end position="2086"/>
    </location>
</feature>
<keyword evidence="1 3" id="KW-0547">Nucleotide-binding</keyword>
<feature type="coiled-coil region" evidence="4">
    <location>
        <begin position="1689"/>
        <end position="1744"/>
    </location>
</feature>
<feature type="coiled-coil region" evidence="4">
    <location>
        <begin position="2270"/>
        <end position="2371"/>
    </location>
</feature>
<feature type="coiled-coil region" evidence="4">
    <location>
        <begin position="1365"/>
        <end position="1434"/>
    </location>
</feature>
<feature type="coiled-coil region" evidence="4">
    <location>
        <begin position="1467"/>
        <end position="1533"/>
    </location>
</feature>
<dbReference type="InterPro" id="IPR027417">
    <property type="entry name" value="P-loop_NTPase"/>
</dbReference>
<dbReference type="PANTHER" id="PTHR47117">
    <property type="entry name" value="STAR-RELATED LIPID TRANSFER PROTEIN 9"/>
    <property type="match status" value="1"/>
</dbReference>
<sequence>MSANTVPMKQTIRMQSKMQSLRTVRPDTRKYQSRTTDTPEYAVSESLNNLEIQKDVKRSTIYHEILWQPDFVANDVEQDRPKRMNQTILRRRRHLPVEGINLDSMESSNSQHNARVEIEKMTSTFSHSRNASGNVDNCESKKLPLFSGVFSAYGDNIITAVRVRPFFVSERRAGCRCIIEMSRGTGDTYSVHDSSIRVMNPIVLPSRFQSRENTRSNINMVGLKNSRRNEVTGSKDCSMNFMHKFHFDHHFWSFNHEQEQEFASQELIYDTIGSYMVNSAFEGFNCSVFAYGQTSAGKTYTMMGDDRPVKMTDSASLSSTSGLVPRVCFGMFEYAKAHTELEFPTFHVSYVEIYHEHVYDLLDFEELTKHSLKIREHPDAGVFVQNARKMLVSNYVDIKFLIFEGNRRRSVATTKSNARSSRSHTILSIYISQCDLAEGAEMSDKYSQKLSKITLVDLAGSERVENLDASGAQLRESVAINRSLSTLADVIHVLSKDAKQNQHIPYRNSVLTRLLKESLGGNTRTIMLAAISPCCVHYEETLGTLKYVDRARRVTNFPHANTSSNGTYQDLREEVLELRAKFQAVKRHHDPITQVSTGDRSSQDKSHVCLEASCNGVAMGGAEVSAASSPKSSDVPIMHEMDTQIEQKSTQTSEQESDFSMSINRKLCIGAIKLLQVRSRVRYLEMYRTFKVLHGSGNQSHELPKIGKRRVVTRFRLPSASPEEDEEIPMDLQPSEVASVYETLESLSSYSERKEFGSALSIDERNREGSLELLEEIATCCCSAISSKHRSICKVKLQQWRKNECDFSSPEDKPSSSLATRIKGKEGFPHENNAEANFFLQKSNKSDLHPDHFQTIHAFRVSTDDPASVLTSPARYQMNSKKYMEERVLIEEEVNSSRFETIKATEESRQLTRVLDKTENFKDLMTEVHLPALEKLYNGLLLLVKKSGANQAEKGPDSPEVIVSENIAAENQENDASKRPEADEQPDTDVRFTDFDSAVKVISSLMEGDISSITDLRTELSEALANARDSENKLAKMRKEQKEASKKINDENNVVLTRIRKNEIHASIKTQKAEQDLRYAQSQLIKREEALEFLEKELKEANDRLAECGSVLEISKDMRTLSVTRLREVVAHKLTKVIEREEFANLEDQLADCKSSRESCMVIISQIKEKIWSQQAQESLAKIRLTQANSEICSAAVAQSSDPFLDEKKSSKYAGNDPMVGRLNSILSSLSQHEKARNLTVTRLEDELNSSLAKVGLRDEQIGLLRDKLLESQKICETLKSAKTAEIEDLRNEVARNALVITELDNERYLSKERATESQNALGVSHEDYLSAIIGLKNEIYLSTTKNARNEEDLNLTIDLLSGSVECLVAQRDIHTDTIARLERELSVISSVAIKTKEEPNILNNQLEKSEALNRNFREINAKLEEELSLILENSNTRQDDLLQAQTLLARAETSREEATSIQSIKIDQLEKEISLTTDKLRRAEEDLHLANNQLSQKEESFNSINLTLTSTINGLEDDLSASLLRAVQLEKELEQRSSRRIDLYSTPLTNKNLPVAAYLKRQQPFEHDVVQKRRSSDLADKEDRLITVVESDAAKIKRLEEELLSSKRSHKWKEEDCRHVQNQLTESMIAHGELYDTHLAEVTRLKEELDFSSSQLTCTRHQLAHSESIYKTSVEIHRGSSTQVHKKMALLSSEMDKMRNELASRQSQLTDSQALIEKYRMRAEEIEKELVVNLNKAAQYEMELTQIRYQFSQRSMVTTSNESQGLDVARLQHELFESLSNTKTVADELQHIQSQLTESTSACEALSKSYATEVTCLKDEPPGTHHQTNFSSDSTEIAMKRERERTQLRLADYESSIIALTESHAAVTRRLEEDAFSCRKEIKKLTEELRGANARITDFWPSFEALMNTHAISTTRLQNEMSLFHISTAKKDAEHSRIIEEIGQLSVSFAGLKDFLGTMSQPYNPLPAQSWASKMETENGCLVYQHNRINSSFLSAKHKQILAIAELNFVKSGGARAPQREDERNGAVTNLISFREPCEKAHKSGGGDKKTYPMQTRYKDETPDESAHIYSEPTTLSKASQQNLSELDPASRREVIAQSQSQNHPNALEVNPTQNSIAVCKEGFEATYQQITHLEREFNSFSCKHDKHIEESTIQLKRHRDHLASISADLPSLRRNVGQRIQTHLRAESSLLLHQEYLSAQVARLEKKLASSTNFLIQAEKKFNVLQQSSGGKITQLEDEVLDVSAQLGTLQGDLTQQDACLAVALGELKAYDNSIQDYEADVERGKEREEFLSASITAISSVSVEQIGELERKVSILESKCKHLKEKLSVTEKNEALFIAHTEKLTSQISDLDQKVNMIEDQKHQVEQALCTESKRAIESETSMQELQSHVESLEKLSEQRLLQSRECQLMQISELTSCNVLRLEHIYHVYQEEIGRQFLAATEWEQKLNHQTSTLWQMEEDFRAYVKSNTQKNEHLRTVSQEQAFSIERLQLELNRHLMYIEDISVYFHVSDFGPRGFRVISPRKEATSKRITSHHLQNLDDWFEQNISINEDKASKGETEEENTFPSSLHRESIVSSAEMRDAWTEAEGDLEPLQQAQTEITQLKSTVQYLKETLDLREDMIVFLDARIVQFEYQASSIEKSNDQAPAQ</sequence>
<dbReference type="HOGENOM" id="CLU_227586_0_0_1"/>
<protein>
    <submittedName>
        <fullName evidence="7">Uncharacterized protein AlNc14C113G6439</fullName>
    </submittedName>
</protein>
<dbReference type="GO" id="GO:0005524">
    <property type="term" value="F:ATP binding"/>
    <property type="evidence" value="ECO:0007669"/>
    <property type="project" value="UniProtKB-UniRule"/>
</dbReference>
<name>F0WIP6_9STRA</name>
<dbReference type="PROSITE" id="PS00411">
    <property type="entry name" value="KINESIN_MOTOR_1"/>
    <property type="match status" value="1"/>
</dbReference>
<dbReference type="Gene3D" id="3.40.850.10">
    <property type="entry name" value="Kinesin motor domain"/>
    <property type="match status" value="1"/>
</dbReference>
<organism evidence="7">
    <name type="scientific">Albugo laibachii Nc14</name>
    <dbReference type="NCBI Taxonomy" id="890382"/>
    <lineage>
        <taxon>Eukaryota</taxon>
        <taxon>Sar</taxon>
        <taxon>Stramenopiles</taxon>
        <taxon>Oomycota</taxon>
        <taxon>Peronosporomycetes</taxon>
        <taxon>Albuginales</taxon>
        <taxon>Albuginaceae</taxon>
        <taxon>Albugo</taxon>
    </lineage>
</organism>
<reference evidence="7" key="1">
    <citation type="journal article" date="2011" name="PLoS Biol.">
        <title>Gene gain and loss during evolution of obligate parasitism in the white rust pathogen of Arabidopsis thaliana.</title>
        <authorList>
            <person name="Kemen E."/>
            <person name="Gardiner A."/>
            <person name="Schultz-Larsen T."/>
            <person name="Kemen A.C."/>
            <person name="Balmuth A.L."/>
            <person name="Robert-Seilaniantz A."/>
            <person name="Bailey K."/>
            <person name="Holub E."/>
            <person name="Studholme D.J."/>
            <person name="Maclean D."/>
            <person name="Jones J.D."/>
        </authorList>
    </citation>
    <scope>NUCLEOTIDE SEQUENCE</scope>
</reference>
<evidence type="ECO:0000259" key="6">
    <source>
        <dbReference type="PROSITE" id="PS50067"/>
    </source>
</evidence>
<proteinExistence type="inferred from homology"/>
<feature type="region of interest" description="Disordered" evidence="5">
    <location>
        <begin position="969"/>
        <end position="989"/>
    </location>
</feature>
<dbReference type="PROSITE" id="PS50067">
    <property type="entry name" value="KINESIN_MOTOR_2"/>
    <property type="match status" value="1"/>
</dbReference>
<feature type="domain" description="Kinesin motor" evidence="6">
    <location>
        <begin position="156"/>
        <end position="554"/>
    </location>
</feature>
<keyword evidence="2 3" id="KW-0067">ATP-binding</keyword>
<dbReference type="PRINTS" id="PR00380">
    <property type="entry name" value="KINESINHEAVY"/>
</dbReference>